<feature type="transmembrane region" description="Helical" evidence="11">
    <location>
        <begin position="370"/>
        <end position="389"/>
    </location>
</feature>
<keyword evidence="7 11" id="KW-1133">Transmembrane helix</keyword>
<evidence type="ECO:0000256" key="6">
    <source>
        <dbReference type="ARBA" id="ARBA00022692"/>
    </source>
</evidence>
<dbReference type="PANTHER" id="PTHR47549">
    <property type="entry name" value="GOLGI APPARATUS MEMBRANE PROTEIN TVP38-RELATED"/>
    <property type="match status" value="1"/>
</dbReference>
<evidence type="ECO:0000313" key="14">
    <source>
        <dbReference type="Proteomes" id="UP000027265"/>
    </source>
</evidence>
<feature type="compositionally biased region" description="Low complexity" evidence="10">
    <location>
        <begin position="41"/>
        <end position="53"/>
    </location>
</feature>
<protein>
    <recommendedName>
        <fullName evidence="4">Golgi apparatus membrane protein TVP38</fullName>
    </recommendedName>
    <alternativeName>
        <fullName evidence="5">Golgi apparatus membrane protein tvp38</fullName>
    </alternativeName>
</protein>
<feature type="region of interest" description="Disordered" evidence="10">
    <location>
        <begin position="110"/>
        <end position="129"/>
    </location>
</feature>
<keyword evidence="6 11" id="KW-0812">Transmembrane</keyword>
<name>A0A067QQ76_9AGAM</name>
<dbReference type="STRING" id="933084.A0A067QQ76"/>
<organism evidence="13 14">
    <name type="scientific">Jaapia argillacea MUCL 33604</name>
    <dbReference type="NCBI Taxonomy" id="933084"/>
    <lineage>
        <taxon>Eukaryota</taxon>
        <taxon>Fungi</taxon>
        <taxon>Dikarya</taxon>
        <taxon>Basidiomycota</taxon>
        <taxon>Agaricomycotina</taxon>
        <taxon>Agaricomycetes</taxon>
        <taxon>Agaricomycetidae</taxon>
        <taxon>Jaapiales</taxon>
        <taxon>Jaapiaceae</taxon>
        <taxon>Jaapia</taxon>
    </lineage>
</organism>
<evidence type="ECO:0000256" key="4">
    <source>
        <dbReference type="ARBA" id="ARBA00013533"/>
    </source>
</evidence>
<comment type="subcellular location">
    <subcellularLocation>
        <location evidence="2">Golgi apparatus membrane</location>
        <topology evidence="2">Multi-pass membrane protein</topology>
    </subcellularLocation>
</comment>
<dbReference type="InterPro" id="IPR051076">
    <property type="entry name" value="Golgi_membrane_TVP38/TMEM64"/>
</dbReference>
<dbReference type="InterPro" id="IPR032816">
    <property type="entry name" value="VTT_dom"/>
</dbReference>
<dbReference type="InParanoid" id="A0A067QQ76"/>
<dbReference type="HOGENOM" id="CLU_036940_0_0_1"/>
<evidence type="ECO:0000259" key="12">
    <source>
        <dbReference type="Pfam" id="PF09335"/>
    </source>
</evidence>
<comment type="function">
    <text evidence="1">Golgi membrane protein involved in vesicular trafficking and spindle migration.</text>
</comment>
<feature type="transmembrane region" description="Helical" evidence="11">
    <location>
        <begin position="165"/>
        <end position="185"/>
    </location>
</feature>
<feature type="region of interest" description="Disordered" evidence="10">
    <location>
        <begin position="1"/>
        <end position="76"/>
    </location>
</feature>
<accession>A0A067QQ76</accession>
<dbReference type="GO" id="GO:0000022">
    <property type="term" value="P:mitotic spindle elongation"/>
    <property type="evidence" value="ECO:0007669"/>
    <property type="project" value="TreeGrafter"/>
</dbReference>
<sequence length="459" mass="50669">MESHSSSSNAPNHSPRVGPSSSPLRQYIASIPHAQPLSTLPSSSHQRSESPSRYARAVKMEASTTESLSEKATPLADISNRVDMHQPEFSEKSPAPAGFFSVIPPAQSLSYSHHNHHPSHNSSQPSPHYRAPSPLLIPVRSSFAPTSSSYTRPRGLRIANLLKPWIPLILYAITSLAVLVAIGFWKSEVFQGLDDLSHWLQTDEYYGYAVLFTLIFITCFPPVPLYSTLIILSGYTYGPWTGAIISYFAALVGALVVFVLSRSFLRSSISHWLNQTPSIKRVCRAIEKRPKLLFLIRLAPYPYNVMNCLLAASPTLTLRTYTVCTALSLFKVIIHTSIGSSIHSFAGYHLHGADGIAEETKPEEESQLNTISTVVGVALCIAILAYLSYVARRAVDEELEDDILHSADNEERLTFLSADDLEANNSAPEHQFMVESPFRPRPSLSWESAPPPILDARAF</sequence>
<feature type="compositionally biased region" description="Low complexity" evidence="10">
    <location>
        <begin position="120"/>
        <end position="129"/>
    </location>
</feature>
<evidence type="ECO:0000313" key="13">
    <source>
        <dbReference type="EMBL" id="KDQ64801.1"/>
    </source>
</evidence>
<keyword evidence="14" id="KW-1185">Reference proteome</keyword>
<feature type="transmembrane region" description="Helical" evidence="11">
    <location>
        <begin position="244"/>
        <end position="265"/>
    </location>
</feature>
<feature type="transmembrane region" description="Helical" evidence="11">
    <location>
        <begin position="205"/>
        <end position="232"/>
    </location>
</feature>
<evidence type="ECO:0000256" key="2">
    <source>
        <dbReference type="ARBA" id="ARBA00004653"/>
    </source>
</evidence>
<gene>
    <name evidence="13" type="ORF">JAAARDRAFT_28438</name>
</gene>
<comment type="similarity">
    <text evidence="3">Belongs to the TVP38/TMEM64 family.</text>
</comment>
<evidence type="ECO:0000256" key="7">
    <source>
        <dbReference type="ARBA" id="ARBA00022989"/>
    </source>
</evidence>
<evidence type="ECO:0000256" key="1">
    <source>
        <dbReference type="ARBA" id="ARBA00002978"/>
    </source>
</evidence>
<dbReference type="PANTHER" id="PTHR47549:SF3">
    <property type="entry name" value="GOLGI APPARATUS MEMBRANE PROTEIN TVP38"/>
    <property type="match status" value="1"/>
</dbReference>
<proteinExistence type="inferred from homology"/>
<evidence type="ECO:0000256" key="11">
    <source>
        <dbReference type="SAM" id="Phobius"/>
    </source>
</evidence>
<keyword evidence="9 11" id="KW-0472">Membrane</keyword>
<feature type="domain" description="VTT" evidence="12">
    <location>
        <begin position="224"/>
        <end position="340"/>
    </location>
</feature>
<evidence type="ECO:0000256" key="8">
    <source>
        <dbReference type="ARBA" id="ARBA00023034"/>
    </source>
</evidence>
<evidence type="ECO:0000256" key="10">
    <source>
        <dbReference type="SAM" id="MobiDB-lite"/>
    </source>
</evidence>
<dbReference type="GO" id="GO:0000139">
    <property type="term" value="C:Golgi membrane"/>
    <property type="evidence" value="ECO:0007669"/>
    <property type="project" value="UniProtKB-SubCell"/>
</dbReference>
<dbReference type="AlphaFoldDB" id="A0A067QQ76"/>
<feature type="compositionally biased region" description="Low complexity" evidence="10">
    <location>
        <begin position="1"/>
        <end position="15"/>
    </location>
</feature>
<reference evidence="14" key="1">
    <citation type="journal article" date="2014" name="Proc. Natl. Acad. Sci. U.S.A.">
        <title>Extensive sampling of basidiomycete genomes demonstrates inadequacy of the white-rot/brown-rot paradigm for wood decay fungi.</title>
        <authorList>
            <person name="Riley R."/>
            <person name="Salamov A.A."/>
            <person name="Brown D.W."/>
            <person name="Nagy L.G."/>
            <person name="Floudas D."/>
            <person name="Held B.W."/>
            <person name="Levasseur A."/>
            <person name="Lombard V."/>
            <person name="Morin E."/>
            <person name="Otillar R."/>
            <person name="Lindquist E.A."/>
            <person name="Sun H."/>
            <person name="LaButti K.M."/>
            <person name="Schmutz J."/>
            <person name="Jabbour D."/>
            <person name="Luo H."/>
            <person name="Baker S.E."/>
            <person name="Pisabarro A.G."/>
            <person name="Walton J.D."/>
            <person name="Blanchette R.A."/>
            <person name="Henrissat B."/>
            <person name="Martin F."/>
            <person name="Cullen D."/>
            <person name="Hibbett D.S."/>
            <person name="Grigoriev I.V."/>
        </authorList>
    </citation>
    <scope>NUCLEOTIDE SEQUENCE [LARGE SCALE GENOMIC DNA]</scope>
    <source>
        <strain evidence="14">MUCL 33604</strain>
    </source>
</reference>
<keyword evidence="8" id="KW-0333">Golgi apparatus</keyword>
<dbReference type="Proteomes" id="UP000027265">
    <property type="component" value="Unassembled WGS sequence"/>
</dbReference>
<dbReference type="Pfam" id="PF09335">
    <property type="entry name" value="VTT_dom"/>
    <property type="match status" value="1"/>
</dbReference>
<evidence type="ECO:0000256" key="5">
    <source>
        <dbReference type="ARBA" id="ARBA00020673"/>
    </source>
</evidence>
<evidence type="ECO:0000256" key="9">
    <source>
        <dbReference type="ARBA" id="ARBA00023136"/>
    </source>
</evidence>
<evidence type="ECO:0000256" key="3">
    <source>
        <dbReference type="ARBA" id="ARBA00008640"/>
    </source>
</evidence>
<dbReference type="GO" id="GO:0016192">
    <property type="term" value="P:vesicle-mediated transport"/>
    <property type="evidence" value="ECO:0007669"/>
    <property type="project" value="TreeGrafter"/>
</dbReference>
<dbReference type="OrthoDB" id="166803at2759"/>
<dbReference type="EMBL" id="KL197709">
    <property type="protein sequence ID" value="KDQ64801.1"/>
    <property type="molecule type" value="Genomic_DNA"/>
</dbReference>